<accession>A0AAN2A3F2</accession>
<dbReference type="Proteomes" id="UP000528185">
    <property type="component" value="Unassembled WGS sequence"/>
</dbReference>
<evidence type="ECO:0000313" key="1">
    <source>
        <dbReference type="EMBL" id="CAD0211185.1"/>
    </source>
</evidence>
<evidence type="ECO:0000313" key="2">
    <source>
        <dbReference type="Proteomes" id="UP000528185"/>
    </source>
</evidence>
<comment type="caution">
    <text evidence="1">The sequence shown here is derived from an EMBL/GenBank/DDBJ whole genome shotgun (WGS) entry which is preliminary data.</text>
</comment>
<name>A0AAN2A3F2_RHIRH</name>
<proteinExistence type="predicted"/>
<dbReference type="KEGG" id="aro:B0909_05625"/>
<evidence type="ECO:0008006" key="3">
    <source>
        <dbReference type="Google" id="ProtNLM"/>
    </source>
</evidence>
<sequence>MTFDELFDRYAPPLAAAFREAIDAIKSSIVLARVVERLERGDVNGALEALQIDREAFSALELAIGDAFNAGGVNFTQSLPSLMDPQGMRVIWRFGVRDLESERLLREISSTAVTHITEDQREGLRYAFEQGLARGQNPTRTALDVAGRVNRVTGRREGGLIGLTKPQIEFIYGENGARVKLLSGDPALMRDYLKLKTRDKRFDRTVTMAIRDRKPVPVDVVDKIIRRLADKNLLYRSEVIALEETRTALMTSRSEAMRQQIASGKIAAQDVTKKWKHSGSEHPRLQHIIMSGQTVAFDQPFVAPDGTLIPYPHAPSVPARHKIGCKCRVEYDVDYIAAGLRKYRARVGA</sequence>
<organism evidence="1 2">
    <name type="scientific">Rhizobium rhizogenes</name>
    <name type="common">Agrobacterium rhizogenes</name>
    <dbReference type="NCBI Taxonomy" id="359"/>
    <lineage>
        <taxon>Bacteria</taxon>
        <taxon>Pseudomonadati</taxon>
        <taxon>Pseudomonadota</taxon>
        <taxon>Alphaproteobacteria</taxon>
        <taxon>Hyphomicrobiales</taxon>
        <taxon>Rhizobiaceae</taxon>
        <taxon>Rhizobium/Agrobacterium group</taxon>
        <taxon>Rhizobium</taxon>
    </lineage>
</organism>
<dbReference type="EMBL" id="CAICSX020000001">
    <property type="protein sequence ID" value="CAD0211185.1"/>
    <property type="molecule type" value="Genomic_DNA"/>
</dbReference>
<gene>
    <name evidence="1" type="ORF">AGRHK599_LOCUS1210</name>
</gene>
<dbReference type="AlphaFoldDB" id="A0AAN2A3F2"/>
<reference evidence="1 2" key="1">
    <citation type="submission" date="2020-06" db="EMBL/GenBank/DDBJ databases">
        <authorList>
            <person name="De Coninck B."/>
            <person name="Ibrahim H."/>
        </authorList>
    </citation>
    <scope>NUCLEOTIDE SEQUENCE [LARGE SCALE GENOMIC DNA]</scope>
    <source>
        <strain evidence="1">Ag_rhizogenes_K599</strain>
    </source>
</reference>
<dbReference type="RefSeq" id="WP_065115661.1">
    <property type="nucleotide sequence ID" value="NZ_CAICSX020000001.1"/>
</dbReference>
<protein>
    <recommendedName>
        <fullName evidence="3">Head morphogenesis protein</fullName>
    </recommendedName>
</protein>